<dbReference type="KEGG" id="arac:E0W69_010040"/>
<dbReference type="OrthoDB" id="5348860at2"/>
<keyword evidence="1" id="KW-0732">Signal</keyword>
<keyword evidence="3" id="KW-1185">Reference proteome</keyword>
<dbReference type="RefSeq" id="WP_131329925.1">
    <property type="nucleotide sequence ID" value="NZ_CP044016.1"/>
</dbReference>
<proteinExistence type="predicted"/>
<protein>
    <submittedName>
        <fullName evidence="2">Copper resistance protein NlpE</fullName>
    </submittedName>
</protein>
<evidence type="ECO:0000313" key="2">
    <source>
        <dbReference type="EMBL" id="QES88979.1"/>
    </source>
</evidence>
<dbReference type="Gene3D" id="2.40.128.640">
    <property type="match status" value="1"/>
</dbReference>
<gene>
    <name evidence="2" type="ORF">E0W69_010040</name>
</gene>
<organism evidence="2 3">
    <name type="scientific">Rhizosphaericola mali</name>
    <dbReference type="NCBI Taxonomy" id="2545455"/>
    <lineage>
        <taxon>Bacteria</taxon>
        <taxon>Pseudomonadati</taxon>
        <taxon>Bacteroidota</taxon>
        <taxon>Chitinophagia</taxon>
        <taxon>Chitinophagales</taxon>
        <taxon>Chitinophagaceae</taxon>
        <taxon>Rhizosphaericola</taxon>
    </lineage>
</organism>
<evidence type="ECO:0000256" key="1">
    <source>
        <dbReference type="SAM" id="SignalP"/>
    </source>
</evidence>
<dbReference type="AlphaFoldDB" id="A0A5P2G4A3"/>
<dbReference type="Proteomes" id="UP000292424">
    <property type="component" value="Chromosome"/>
</dbReference>
<dbReference type="EMBL" id="CP044016">
    <property type="protein sequence ID" value="QES88979.1"/>
    <property type="molecule type" value="Genomic_DNA"/>
</dbReference>
<dbReference type="InterPro" id="IPR007298">
    <property type="entry name" value="Cu-R_lipoprotein_NlpE"/>
</dbReference>
<reference evidence="2 3" key="1">
    <citation type="submission" date="2019-09" db="EMBL/GenBank/DDBJ databases">
        <title>Complete genome sequence of Arachidicoccus sp. B3-10 isolated from apple orchard soil.</title>
        <authorList>
            <person name="Kim H.S."/>
            <person name="Han K.-I."/>
            <person name="Suh M.K."/>
            <person name="Lee K.C."/>
            <person name="Eom M.K."/>
            <person name="Kim J.-S."/>
            <person name="Kang S.W."/>
            <person name="Sin Y."/>
            <person name="Lee J.-S."/>
        </authorList>
    </citation>
    <scope>NUCLEOTIDE SEQUENCE [LARGE SCALE GENOMIC DNA]</scope>
    <source>
        <strain evidence="2 3">B3-10</strain>
    </source>
</reference>
<dbReference type="Pfam" id="PF04170">
    <property type="entry name" value="NlpE"/>
    <property type="match status" value="1"/>
</dbReference>
<name>A0A5P2G4A3_9BACT</name>
<dbReference type="PROSITE" id="PS51257">
    <property type="entry name" value="PROKAR_LIPOPROTEIN"/>
    <property type="match status" value="1"/>
</dbReference>
<feature type="chain" id="PRO_5024448024" evidence="1">
    <location>
        <begin position="24"/>
        <end position="236"/>
    </location>
</feature>
<evidence type="ECO:0000313" key="3">
    <source>
        <dbReference type="Proteomes" id="UP000292424"/>
    </source>
</evidence>
<feature type="signal peptide" evidence="1">
    <location>
        <begin position="1"/>
        <end position="23"/>
    </location>
</feature>
<accession>A0A5P2G4A3</accession>
<sequence length="236" mass="26772">MKRWFSFLFSLVLLFLIACKNHPAENASVEKKDTLINTEFNSKEINGLYEATLPCADCGGIQSKLVLNKDFTYLLEQNYLGVKDTTQHIFYDLGNWEINDSTLTLMPNTPDTLRFFVKNTDTLKMLNHDGSVNTDSLASKYIFTKSTQQFNQISPALVSGVIEKSENMQITLCAWNKTLNVHFSPKSQVEFNKAWKSLKNPDADKAIFQGEVKLSKDFKQAEIIKTIGIFEGESCK</sequence>